<accession>A0A6M5YK73</accession>
<dbReference type="KEGG" id="ftj:FTUN_0888"/>
<dbReference type="Proteomes" id="UP000503447">
    <property type="component" value="Chromosome"/>
</dbReference>
<dbReference type="AlphaFoldDB" id="A0A6M5YK73"/>
<dbReference type="EMBL" id="CP053452">
    <property type="protein sequence ID" value="QJW93382.1"/>
    <property type="molecule type" value="Genomic_DNA"/>
</dbReference>
<proteinExistence type="predicted"/>
<organism evidence="1 2">
    <name type="scientific">Frigoriglobus tundricola</name>
    <dbReference type="NCBI Taxonomy" id="2774151"/>
    <lineage>
        <taxon>Bacteria</taxon>
        <taxon>Pseudomonadati</taxon>
        <taxon>Planctomycetota</taxon>
        <taxon>Planctomycetia</taxon>
        <taxon>Gemmatales</taxon>
        <taxon>Gemmataceae</taxon>
        <taxon>Frigoriglobus</taxon>
    </lineage>
</organism>
<protein>
    <submittedName>
        <fullName evidence="1">Uncharacterized protein</fullName>
    </submittedName>
</protein>
<gene>
    <name evidence="1" type="ORF">FTUN_0888</name>
</gene>
<evidence type="ECO:0000313" key="1">
    <source>
        <dbReference type="EMBL" id="QJW93382.1"/>
    </source>
</evidence>
<name>A0A6M5YK73_9BACT</name>
<evidence type="ECO:0000313" key="2">
    <source>
        <dbReference type="Proteomes" id="UP000503447"/>
    </source>
</evidence>
<reference evidence="2" key="1">
    <citation type="submission" date="2020-05" db="EMBL/GenBank/DDBJ databases">
        <title>Frigoriglobus tundricola gen. nov., sp. nov., a psychrotolerant cellulolytic planctomycete of the family Gemmataceae with two divergent copies of 16S rRNA gene.</title>
        <authorList>
            <person name="Kulichevskaya I.S."/>
            <person name="Ivanova A.A."/>
            <person name="Naumoff D.G."/>
            <person name="Beletsky A.V."/>
            <person name="Rijpstra W.I.C."/>
            <person name="Sinninghe Damste J.S."/>
            <person name="Mardanov A.V."/>
            <person name="Ravin N.V."/>
            <person name="Dedysh S.N."/>
        </authorList>
    </citation>
    <scope>NUCLEOTIDE SEQUENCE [LARGE SCALE GENOMIC DNA]</scope>
    <source>
        <strain evidence="2">PL17</strain>
    </source>
</reference>
<sequence length="38" mass="4190">MQSGTVSHLSTYPIRVTFAKYRASLLNFGPVVPVAQPR</sequence>
<keyword evidence="2" id="KW-1185">Reference proteome</keyword>